<protein>
    <submittedName>
        <fullName evidence="2">Uncharacterized protein</fullName>
    </submittedName>
</protein>
<comment type="caution">
    <text evidence="2">The sequence shown here is derived from an EMBL/GenBank/DDBJ whole genome shotgun (WGS) entry which is preliminary data.</text>
</comment>
<dbReference type="EMBL" id="JACHLK010000002">
    <property type="protein sequence ID" value="MBB6558840.1"/>
    <property type="molecule type" value="Genomic_DNA"/>
</dbReference>
<organism evidence="2 3">
    <name type="scientific">Acidovorax soli</name>
    <dbReference type="NCBI Taxonomy" id="592050"/>
    <lineage>
        <taxon>Bacteria</taxon>
        <taxon>Pseudomonadati</taxon>
        <taxon>Pseudomonadota</taxon>
        <taxon>Betaproteobacteria</taxon>
        <taxon>Burkholderiales</taxon>
        <taxon>Comamonadaceae</taxon>
        <taxon>Acidovorax</taxon>
    </lineage>
</organism>
<keyword evidence="1" id="KW-0812">Transmembrane</keyword>
<accession>A0A7X0U8V1</accession>
<evidence type="ECO:0000313" key="2">
    <source>
        <dbReference type="EMBL" id="MBB6558840.1"/>
    </source>
</evidence>
<gene>
    <name evidence="2" type="ORF">HNP48_001504</name>
</gene>
<reference evidence="2 3" key="1">
    <citation type="submission" date="2020-08" db="EMBL/GenBank/DDBJ databases">
        <title>Functional genomics of gut bacteria from endangered species of beetles.</title>
        <authorList>
            <person name="Carlos-Shanley C."/>
        </authorList>
    </citation>
    <scope>NUCLEOTIDE SEQUENCE [LARGE SCALE GENOMIC DNA]</scope>
    <source>
        <strain evidence="2 3">S00198</strain>
    </source>
</reference>
<dbReference type="RefSeq" id="WP_184856257.1">
    <property type="nucleotide sequence ID" value="NZ_JACHLK010000002.1"/>
</dbReference>
<dbReference type="AlphaFoldDB" id="A0A7X0U8V1"/>
<evidence type="ECO:0000256" key="1">
    <source>
        <dbReference type="SAM" id="Phobius"/>
    </source>
</evidence>
<feature type="transmembrane region" description="Helical" evidence="1">
    <location>
        <begin position="63"/>
        <end position="82"/>
    </location>
</feature>
<name>A0A7X0U8V1_9BURK</name>
<dbReference type="Proteomes" id="UP000575083">
    <property type="component" value="Unassembled WGS sequence"/>
</dbReference>
<feature type="transmembrane region" description="Helical" evidence="1">
    <location>
        <begin position="38"/>
        <end position="56"/>
    </location>
</feature>
<keyword evidence="1" id="KW-1133">Transmembrane helix</keyword>
<keyword evidence="1" id="KW-0472">Membrane</keyword>
<evidence type="ECO:0000313" key="3">
    <source>
        <dbReference type="Proteomes" id="UP000575083"/>
    </source>
</evidence>
<proteinExistence type="predicted"/>
<keyword evidence="3" id="KW-1185">Reference proteome</keyword>
<sequence length="128" mass="14525">MVAWLGAVLVGVLLFYRQWWYELLGPLLSELTHRQQSSLVGIAQLVVCAALIAVTARRRVLGFSLISFFFSECLLVLCMWRYNQQHSSDHIAYSMYAFADAAFTMVLFSGMSWCWWRCLGGGKVTDAT</sequence>
<feature type="transmembrane region" description="Helical" evidence="1">
    <location>
        <begin position="94"/>
        <end position="116"/>
    </location>
</feature>